<evidence type="ECO:0000313" key="9">
    <source>
        <dbReference type="Proteomes" id="UP001056681"/>
    </source>
</evidence>
<dbReference type="Proteomes" id="UP001056681">
    <property type="component" value="Chromosome"/>
</dbReference>
<sequence length="424" mass="44597">MNSPASPRRTRTSAVKAGWRRLGAGLVTGAADDDPSGIATYSQVGTQFGYSMLWTTVATVPLMIGIQTICAHIARVTGMGLAANLTRILPRGVVAGLVGLLVINNVVNLAADIGAMGDALAMLTGGHARYLALLCAAVSLLLEVFIPFRHYAPILKVLTASLLAYVLTACVVGIPWREMVAHWHPERWDHRTLVALTAVFGTTVSPYLFFWQAAEEVEQERGKPGAQALLAAPEDAPEEFRRIRIDTNLGMTYSNVVAFFIMLTAAVVLHGAGLPSIDTSADAARALEPLAGRLASMLFTLGIVGTGMLAVPVLAGSAAYAVSEALGQKGGLENTVAEARTFYVILAIATALGTLLTFLPVSPLRLLFWSAVINGVIAVPLMGAIMVAACSRSLMGPFVLKGTLRLLGWVATVVMGLVALGLLL</sequence>
<keyword evidence="4" id="KW-0769">Symport</keyword>
<dbReference type="PANTHER" id="PTHR11706">
    <property type="entry name" value="SOLUTE CARRIER PROTEIN FAMILY 11 MEMBER"/>
    <property type="match status" value="1"/>
</dbReference>
<feature type="transmembrane region" description="Helical" evidence="7">
    <location>
        <begin position="402"/>
        <end position="423"/>
    </location>
</feature>
<evidence type="ECO:0000256" key="2">
    <source>
        <dbReference type="ARBA" id="ARBA00022448"/>
    </source>
</evidence>
<evidence type="ECO:0000256" key="7">
    <source>
        <dbReference type="SAM" id="Phobius"/>
    </source>
</evidence>
<name>A0ABY4TA05_9GAMM</name>
<dbReference type="EMBL" id="CP063231">
    <property type="protein sequence ID" value="URL60195.1"/>
    <property type="molecule type" value="Genomic_DNA"/>
</dbReference>
<feature type="transmembrane region" description="Helical" evidence="7">
    <location>
        <begin position="52"/>
        <end position="76"/>
    </location>
</feature>
<evidence type="ECO:0000256" key="1">
    <source>
        <dbReference type="ARBA" id="ARBA00004141"/>
    </source>
</evidence>
<feature type="transmembrane region" description="Helical" evidence="7">
    <location>
        <begin position="194"/>
        <end position="214"/>
    </location>
</feature>
<proteinExistence type="predicted"/>
<evidence type="ECO:0000256" key="6">
    <source>
        <dbReference type="ARBA" id="ARBA00023136"/>
    </source>
</evidence>
<protein>
    <submittedName>
        <fullName evidence="8">Divalent metal cation transporter</fullName>
    </submittedName>
</protein>
<feature type="transmembrane region" description="Helical" evidence="7">
    <location>
        <begin position="367"/>
        <end position="390"/>
    </location>
</feature>
<keyword evidence="6 7" id="KW-0472">Membrane</keyword>
<dbReference type="InterPro" id="IPR001046">
    <property type="entry name" value="NRAMP_fam"/>
</dbReference>
<keyword evidence="3 7" id="KW-0812">Transmembrane</keyword>
<accession>A0ABY4TA05</accession>
<evidence type="ECO:0000256" key="5">
    <source>
        <dbReference type="ARBA" id="ARBA00022989"/>
    </source>
</evidence>
<gene>
    <name evidence="8" type="ORF">IM816_09015</name>
</gene>
<reference evidence="8" key="1">
    <citation type="submission" date="2020-10" db="EMBL/GenBank/DDBJ databases">
        <title>Whole-genome sequence of Luteibacter sp. EIF3.</title>
        <authorList>
            <person name="Friedrich I."/>
            <person name="Hertel R."/>
            <person name="Daniel R."/>
        </authorList>
    </citation>
    <scope>NUCLEOTIDE SEQUENCE</scope>
    <source>
        <strain evidence="8">EIF3</strain>
    </source>
</reference>
<evidence type="ECO:0000313" key="8">
    <source>
        <dbReference type="EMBL" id="URL60195.1"/>
    </source>
</evidence>
<feature type="transmembrane region" description="Helical" evidence="7">
    <location>
        <begin position="294"/>
        <end position="322"/>
    </location>
</feature>
<dbReference type="PANTHER" id="PTHR11706:SF33">
    <property type="entry name" value="NATURAL RESISTANCE-ASSOCIATED MACROPHAGE PROTEIN 2"/>
    <property type="match status" value="1"/>
</dbReference>
<keyword evidence="2" id="KW-0813">Transport</keyword>
<evidence type="ECO:0000256" key="3">
    <source>
        <dbReference type="ARBA" id="ARBA00022692"/>
    </source>
</evidence>
<feature type="transmembrane region" description="Helical" evidence="7">
    <location>
        <begin position="127"/>
        <end position="146"/>
    </location>
</feature>
<feature type="transmembrane region" description="Helical" evidence="7">
    <location>
        <begin position="342"/>
        <end position="361"/>
    </location>
</feature>
<organism evidence="8 9">
    <name type="scientific">Luteibacter flocculans</name>
    <dbReference type="NCBI Taxonomy" id="2780091"/>
    <lineage>
        <taxon>Bacteria</taxon>
        <taxon>Pseudomonadati</taxon>
        <taxon>Pseudomonadota</taxon>
        <taxon>Gammaproteobacteria</taxon>
        <taxon>Lysobacterales</taxon>
        <taxon>Rhodanobacteraceae</taxon>
        <taxon>Luteibacter</taxon>
    </lineage>
</organism>
<feature type="transmembrane region" description="Helical" evidence="7">
    <location>
        <begin position="153"/>
        <end position="174"/>
    </location>
</feature>
<dbReference type="Pfam" id="PF01566">
    <property type="entry name" value="Nramp"/>
    <property type="match status" value="1"/>
</dbReference>
<comment type="subcellular location">
    <subcellularLocation>
        <location evidence="1">Membrane</location>
        <topology evidence="1">Multi-pass membrane protein</topology>
    </subcellularLocation>
</comment>
<feature type="transmembrane region" description="Helical" evidence="7">
    <location>
        <begin position="88"/>
        <end position="107"/>
    </location>
</feature>
<keyword evidence="5 7" id="KW-1133">Transmembrane helix</keyword>
<feature type="transmembrane region" description="Helical" evidence="7">
    <location>
        <begin position="251"/>
        <end position="274"/>
    </location>
</feature>
<evidence type="ECO:0000256" key="4">
    <source>
        <dbReference type="ARBA" id="ARBA00022847"/>
    </source>
</evidence>
<keyword evidence="9" id="KW-1185">Reference proteome</keyword>